<accession>A0A1I2BJR2</accession>
<dbReference type="Pfam" id="PF00528">
    <property type="entry name" value="BPD_transp_1"/>
    <property type="match status" value="1"/>
</dbReference>
<dbReference type="CDD" id="cd06261">
    <property type="entry name" value="TM_PBP2"/>
    <property type="match status" value="1"/>
</dbReference>
<evidence type="ECO:0000313" key="9">
    <source>
        <dbReference type="EMBL" id="SFE56147.1"/>
    </source>
</evidence>
<organism evidence="9 10">
    <name type="scientific">Alteribacillus iranensis</name>
    <dbReference type="NCBI Taxonomy" id="930128"/>
    <lineage>
        <taxon>Bacteria</taxon>
        <taxon>Bacillati</taxon>
        <taxon>Bacillota</taxon>
        <taxon>Bacilli</taxon>
        <taxon>Bacillales</taxon>
        <taxon>Bacillaceae</taxon>
        <taxon>Alteribacillus</taxon>
    </lineage>
</organism>
<name>A0A1I2BJR2_9BACI</name>
<dbReference type="PANTHER" id="PTHR30193:SF37">
    <property type="entry name" value="INNER MEMBRANE ABC TRANSPORTER PERMEASE PROTEIN YCJO"/>
    <property type="match status" value="1"/>
</dbReference>
<dbReference type="EMBL" id="FONT01000002">
    <property type="protein sequence ID" value="SFE56147.1"/>
    <property type="molecule type" value="Genomic_DNA"/>
</dbReference>
<dbReference type="GO" id="GO:0005886">
    <property type="term" value="C:plasma membrane"/>
    <property type="evidence" value="ECO:0007669"/>
    <property type="project" value="UniProtKB-SubCell"/>
</dbReference>
<feature type="transmembrane region" description="Helical" evidence="7">
    <location>
        <begin position="109"/>
        <end position="130"/>
    </location>
</feature>
<feature type="domain" description="ABC transmembrane type-1" evidence="8">
    <location>
        <begin position="105"/>
        <end position="317"/>
    </location>
</feature>
<dbReference type="InterPro" id="IPR051393">
    <property type="entry name" value="ABC_transporter_permease"/>
</dbReference>
<dbReference type="RefSeq" id="WP_245757823.1">
    <property type="nucleotide sequence ID" value="NZ_FONT01000002.1"/>
</dbReference>
<evidence type="ECO:0000256" key="1">
    <source>
        <dbReference type="ARBA" id="ARBA00004651"/>
    </source>
</evidence>
<dbReference type="Proteomes" id="UP000199516">
    <property type="component" value="Unassembled WGS sequence"/>
</dbReference>
<protein>
    <submittedName>
        <fullName evidence="9">Carbohydrate ABC transporter membrane protein 1, CUT1 family</fullName>
    </submittedName>
</protein>
<feature type="transmembrane region" description="Helical" evidence="7">
    <location>
        <begin position="248"/>
        <end position="270"/>
    </location>
</feature>
<reference evidence="9 10" key="1">
    <citation type="submission" date="2016-10" db="EMBL/GenBank/DDBJ databases">
        <authorList>
            <person name="de Groot N.N."/>
        </authorList>
    </citation>
    <scope>NUCLEOTIDE SEQUENCE [LARGE SCALE GENOMIC DNA]</scope>
    <source>
        <strain evidence="9 10">DSM 23995</strain>
    </source>
</reference>
<evidence type="ECO:0000256" key="5">
    <source>
        <dbReference type="ARBA" id="ARBA00022989"/>
    </source>
</evidence>
<dbReference type="STRING" id="930128.SAMN05192532_102334"/>
<feature type="transmembrane region" description="Helical" evidence="7">
    <location>
        <begin position="290"/>
        <end position="318"/>
    </location>
</feature>
<comment type="subcellular location">
    <subcellularLocation>
        <location evidence="1 7">Cell membrane</location>
        <topology evidence="1 7">Multi-pass membrane protein</topology>
    </subcellularLocation>
</comment>
<proteinExistence type="inferred from homology"/>
<keyword evidence="6 7" id="KW-0472">Membrane</keyword>
<evidence type="ECO:0000313" key="10">
    <source>
        <dbReference type="Proteomes" id="UP000199516"/>
    </source>
</evidence>
<evidence type="ECO:0000256" key="6">
    <source>
        <dbReference type="ARBA" id="ARBA00023136"/>
    </source>
</evidence>
<feature type="transmembrane region" description="Helical" evidence="7">
    <location>
        <begin position="142"/>
        <end position="163"/>
    </location>
</feature>
<feature type="transmembrane region" description="Helical" evidence="7">
    <location>
        <begin position="190"/>
        <end position="213"/>
    </location>
</feature>
<evidence type="ECO:0000256" key="2">
    <source>
        <dbReference type="ARBA" id="ARBA00022448"/>
    </source>
</evidence>
<keyword evidence="3" id="KW-1003">Cell membrane</keyword>
<evidence type="ECO:0000256" key="3">
    <source>
        <dbReference type="ARBA" id="ARBA00022475"/>
    </source>
</evidence>
<dbReference type="AlphaFoldDB" id="A0A1I2BJR2"/>
<dbReference type="InterPro" id="IPR000515">
    <property type="entry name" value="MetI-like"/>
</dbReference>
<keyword evidence="5 7" id="KW-1133">Transmembrane helix</keyword>
<dbReference type="PANTHER" id="PTHR30193">
    <property type="entry name" value="ABC TRANSPORTER PERMEASE PROTEIN"/>
    <property type="match status" value="1"/>
</dbReference>
<keyword evidence="4 7" id="KW-0812">Transmembrane</keyword>
<evidence type="ECO:0000259" key="8">
    <source>
        <dbReference type="PROSITE" id="PS50928"/>
    </source>
</evidence>
<dbReference type="Gene3D" id="1.10.3720.10">
    <property type="entry name" value="MetI-like"/>
    <property type="match status" value="1"/>
</dbReference>
<comment type="similarity">
    <text evidence="7">Belongs to the binding-protein-dependent transport system permease family.</text>
</comment>
<sequence length="328" mass="36325">MNGMKPQKSFAHVPTDGANTAGGSSVFGGQAPSHKKWLTGIKENIWAYVFLAPALLLFGIFFVYPFVYSSYLSFMDWNLYNDAKEFVGLANYQALFGDPVFWKAALNTGLYVIGTVPVSMILALGLAILVEKAGKLKEFYRFLLFIPVVASIAVVGIIWSLLYSPAGGFINQMLALIGIQGPNWLNDPKFALVSLMIIGIWSAVGYNMVLYIAGLKGIDPQLYEAAELDGASGWQQFWKITVPQLSPVSFFVFIISIFNSFQVFSTIHIMTQGGPNNATNVVIYQMYQEAFQFFNIGKASALTFVIFCAVLLLTVVFIRSTQRNVHYE</sequence>
<evidence type="ECO:0000256" key="7">
    <source>
        <dbReference type="RuleBase" id="RU363032"/>
    </source>
</evidence>
<keyword evidence="2 7" id="KW-0813">Transport</keyword>
<keyword evidence="10" id="KW-1185">Reference proteome</keyword>
<gene>
    <name evidence="9" type="ORF">SAMN05192532_102334</name>
</gene>
<dbReference type="PROSITE" id="PS50928">
    <property type="entry name" value="ABC_TM1"/>
    <property type="match status" value="1"/>
</dbReference>
<dbReference type="SUPFAM" id="SSF161098">
    <property type="entry name" value="MetI-like"/>
    <property type="match status" value="1"/>
</dbReference>
<evidence type="ECO:0000256" key="4">
    <source>
        <dbReference type="ARBA" id="ARBA00022692"/>
    </source>
</evidence>
<dbReference type="InterPro" id="IPR035906">
    <property type="entry name" value="MetI-like_sf"/>
</dbReference>
<feature type="transmembrane region" description="Helical" evidence="7">
    <location>
        <begin position="45"/>
        <end position="67"/>
    </location>
</feature>
<dbReference type="GO" id="GO:0055085">
    <property type="term" value="P:transmembrane transport"/>
    <property type="evidence" value="ECO:0007669"/>
    <property type="project" value="InterPro"/>
</dbReference>